<dbReference type="Pfam" id="PF01297">
    <property type="entry name" value="ZnuA"/>
    <property type="match status" value="1"/>
</dbReference>
<keyword evidence="7" id="KW-1185">Reference proteome</keyword>
<dbReference type="InterPro" id="IPR006127">
    <property type="entry name" value="ZnuA-like"/>
</dbReference>
<sequence>MKKIHVFVISTILMVLVFLSSVYYRQQQNKQKNHQNNKKTIVTTTNMLYDLTQHILYDEFDKNNNPKETEKKKIIDSLLELKKPMMGVGVDPHNYKPLPNHRLIILQSDLIVINGLHLEANMEKAFQLFISKEKPDQLLFNVGEALKKNPKNTIIQHDGVDDPHIWFNYKLWMEAGKLLKTEIQKLIENAEATDDTKTQAKQILETNFKDYKDEVMKKIGPAIIELQKNIPENKRYLVTSHDAFSYFGETTGLNIEAIQGTSTQTEASIGDIRRIAQNIKDKQIKAIFTESSMTNNTLQSLKEMVEKDGYQIKMCEGEEGLFSDSLNANLDYLLTFLHNIKIITKELKK</sequence>
<keyword evidence="4" id="KW-0732">Signal</keyword>
<gene>
    <name evidence="6" type="ORF">HR065_02835</name>
</gene>
<dbReference type="SUPFAM" id="SSF53807">
    <property type="entry name" value="Helical backbone' metal receptor"/>
    <property type="match status" value="1"/>
</dbReference>
<accession>A0A851HKH2</accession>
<dbReference type="RefSeq" id="WP_178734389.1">
    <property type="nucleotide sequence ID" value="NZ_JABUOH010000061.1"/>
</dbReference>
<evidence type="ECO:0000256" key="3">
    <source>
        <dbReference type="ARBA" id="ARBA00022723"/>
    </source>
</evidence>
<keyword evidence="3" id="KW-0479">Metal-binding</keyword>
<evidence type="ECO:0000313" key="6">
    <source>
        <dbReference type="EMBL" id="NWN46006.1"/>
    </source>
</evidence>
<name>A0A851HKH2_9MOLU</name>
<comment type="caution">
    <text evidence="6">The sequence shown here is derived from an EMBL/GenBank/DDBJ whole genome shotgun (WGS) entry which is preliminary data.</text>
</comment>
<protein>
    <submittedName>
        <fullName evidence="6">Zinc ABC transporter substrate-binding protein</fullName>
    </submittedName>
</protein>
<keyword evidence="2" id="KW-0813">Transport</keyword>
<dbReference type="PANTHER" id="PTHR42953:SF1">
    <property type="entry name" value="METAL-BINDING PROTEIN HI_0362-RELATED"/>
    <property type="match status" value="1"/>
</dbReference>
<dbReference type="EMBL" id="JABUOH010000061">
    <property type="protein sequence ID" value="NWN46006.1"/>
    <property type="molecule type" value="Genomic_DNA"/>
</dbReference>
<evidence type="ECO:0000256" key="5">
    <source>
        <dbReference type="SAM" id="Phobius"/>
    </source>
</evidence>
<evidence type="ECO:0000256" key="4">
    <source>
        <dbReference type="ARBA" id="ARBA00022729"/>
    </source>
</evidence>
<comment type="subcellular location">
    <subcellularLocation>
        <location evidence="1">Cell envelope</location>
    </subcellularLocation>
</comment>
<feature type="transmembrane region" description="Helical" evidence="5">
    <location>
        <begin position="6"/>
        <end position="24"/>
    </location>
</feature>
<dbReference type="Proteomes" id="UP000568109">
    <property type="component" value="Unassembled WGS sequence"/>
</dbReference>
<keyword evidence="5" id="KW-0472">Membrane</keyword>
<dbReference type="GO" id="GO:0046872">
    <property type="term" value="F:metal ion binding"/>
    <property type="evidence" value="ECO:0007669"/>
    <property type="project" value="UniProtKB-KW"/>
</dbReference>
<dbReference type="AlphaFoldDB" id="A0A851HKH2"/>
<organism evidence="6 7">
    <name type="scientific">Candidatus Phytoplasma pruni</name>
    <dbReference type="NCBI Taxonomy" id="479893"/>
    <lineage>
        <taxon>Bacteria</taxon>
        <taxon>Bacillati</taxon>
        <taxon>Mycoplasmatota</taxon>
        <taxon>Mollicutes</taxon>
        <taxon>Acholeplasmatales</taxon>
        <taxon>Acholeplasmataceae</taxon>
        <taxon>Candidatus Phytoplasma</taxon>
        <taxon>16SrIII (X-disease group)</taxon>
    </lineage>
</organism>
<dbReference type="GO" id="GO:0030313">
    <property type="term" value="C:cell envelope"/>
    <property type="evidence" value="ECO:0007669"/>
    <property type="project" value="UniProtKB-SubCell"/>
</dbReference>
<reference evidence="6 7" key="1">
    <citation type="submission" date="2020-06" db="EMBL/GenBank/DDBJ databases">
        <title>Draft genome sequence of Candidatus Phytoplasma pruni (X-disease group, subgroup 16SrIII-B) strain ChTDIII from Argentina.</title>
        <authorList>
            <person name="Fernandez F.D."/>
            <person name="Zuebert C."/>
            <person name="Huettel B."/>
            <person name="Kube M."/>
            <person name="Conci L.R."/>
        </authorList>
    </citation>
    <scope>NUCLEOTIDE SEQUENCE [LARGE SCALE GENOMIC DNA]</scope>
    <source>
        <strain evidence="6 7">ChTDIII</strain>
    </source>
</reference>
<keyword evidence="5" id="KW-1133">Transmembrane helix</keyword>
<dbReference type="PANTHER" id="PTHR42953">
    <property type="entry name" value="HIGH-AFFINITY ZINC UPTAKE SYSTEM PROTEIN ZNUA-RELATED"/>
    <property type="match status" value="1"/>
</dbReference>
<proteinExistence type="predicted"/>
<evidence type="ECO:0000256" key="1">
    <source>
        <dbReference type="ARBA" id="ARBA00004196"/>
    </source>
</evidence>
<dbReference type="Gene3D" id="3.40.50.1980">
    <property type="entry name" value="Nitrogenase molybdenum iron protein domain"/>
    <property type="match status" value="2"/>
</dbReference>
<dbReference type="GO" id="GO:0030001">
    <property type="term" value="P:metal ion transport"/>
    <property type="evidence" value="ECO:0007669"/>
    <property type="project" value="InterPro"/>
</dbReference>
<evidence type="ECO:0000313" key="7">
    <source>
        <dbReference type="Proteomes" id="UP000568109"/>
    </source>
</evidence>
<keyword evidence="5" id="KW-0812">Transmembrane</keyword>
<dbReference type="InterPro" id="IPR050492">
    <property type="entry name" value="Bact_metal-bind_prot9"/>
</dbReference>
<evidence type="ECO:0000256" key="2">
    <source>
        <dbReference type="ARBA" id="ARBA00022448"/>
    </source>
</evidence>